<organism evidence="2 3">
    <name type="scientific">Candidatus Sungbacteria bacterium RIFCSPLOWO2_01_FULL_60_25</name>
    <dbReference type="NCBI Taxonomy" id="1802281"/>
    <lineage>
        <taxon>Bacteria</taxon>
        <taxon>Candidatus Sungiibacteriota</taxon>
    </lineage>
</organism>
<dbReference type="STRING" id="1802281.A3A44_01285"/>
<keyword evidence="1" id="KW-0812">Transmembrane</keyword>
<evidence type="ECO:0000313" key="3">
    <source>
        <dbReference type="Proteomes" id="UP000178977"/>
    </source>
</evidence>
<feature type="transmembrane region" description="Helical" evidence="1">
    <location>
        <begin position="30"/>
        <end position="51"/>
    </location>
</feature>
<keyword evidence="1" id="KW-0472">Membrane</keyword>
<keyword evidence="1" id="KW-1133">Transmembrane helix</keyword>
<proteinExistence type="predicted"/>
<reference evidence="2 3" key="1">
    <citation type="journal article" date="2016" name="Nat. Commun.">
        <title>Thousands of microbial genomes shed light on interconnected biogeochemical processes in an aquifer system.</title>
        <authorList>
            <person name="Anantharaman K."/>
            <person name="Brown C.T."/>
            <person name="Hug L.A."/>
            <person name="Sharon I."/>
            <person name="Castelle C.J."/>
            <person name="Probst A.J."/>
            <person name="Thomas B.C."/>
            <person name="Singh A."/>
            <person name="Wilkins M.J."/>
            <person name="Karaoz U."/>
            <person name="Brodie E.L."/>
            <person name="Williams K.H."/>
            <person name="Hubbard S.S."/>
            <person name="Banfield J.F."/>
        </authorList>
    </citation>
    <scope>NUCLEOTIDE SEQUENCE [LARGE SCALE GENOMIC DNA]</scope>
</reference>
<name>A0A1G2LEF0_9BACT</name>
<sequence>MRQFLERFRSFDPRAVFKGAPLTLTQALGVSWWAMLITGLVLFSADGLLFYRYGLGHAPLAETTDSSPAIRVREDVLKGAAAALHVHQAEFAATTTLPADFPNPFR</sequence>
<comment type="caution">
    <text evidence="2">The sequence shown here is derived from an EMBL/GenBank/DDBJ whole genome shotgun (WGS) entry which is preliminary data.</text>
</comment>
<accession>A0A1G2LEF0</accession>
<dbReference type="EMBL" id="MHQT01000007">
    <property type="protein sequence ID" value="OHA09997.1"/>
    <property type="molecule type" value="Genomic_DNA"/>
</dbReference>
<gene>
    <name evidence="2" type="ORF">A3A44_01285</name>
</gene>
<dbReference type="AlphaFoldDB" id="A0A1G2LEF0"/>
<evidence type="ECO:0000256" key="1">
    <source>
        <dbReference type="SAM" id="Phobius"/>
    </source>
</evidence>
<protein>
    <submittedName>
        <fullName evidence="2">Uncharacterized protein</fullName>
    </submittedName>
</protein>
<dbReference type="Proteomes" id="UP000178977">
    <property type="component" value="Unassembled WGS sequence"/>
</dbReference>
<evidence type="ECO:0000313" key="2">
    <source>
        <dbReference type="EMBL" id="OHA09997.1"/>
    </source>
</evidence>